<comment type="caution">
    <text evidence="9">The sequence shown here is derived from an EMBL/GenBank/DDBJ whole genome shotgun (WGS) entry which is preliminary data.</text>
</comment>
<evidence type="ECO:0000256" key="3">
    <source>
        <dbReference type="ARBA" id="ARBA00022723"/>
    </source>
</evidence>
<dbReference type="InterPro" id="IPR002036">
    <property type="entry name" value="YbeY"/>
</dbReference>
<evidence type="ECO:0000256" key="2">
    <source>
        <dbReference type="ARBA" id="ARBA00022722"/>
    </source>
</evidence>
<sequence>MSIVLTPLFMRRALAARLRAPLRALVTLVLRRLGRRTGEIAVVLADDATTRALNRDWRGMDHATDVITFAYDEHEADADTRAVTGDLVVSMDRVRVQAKRWKVSEGEELARLVIHGALHLCGHDHMKAAERRVMRAYEDAAMSEGAAAIAALEKAWPKPSRTTPAPRATRPARPAKPAGPARRAKSPSRRPVVAKSRARKGH</sequence>
<dbReference type="PANTHER" id="PTHR46986">
    <property type="entry name" value="ENDORIBONUCLEASE YBEY, CHLOROPLASTIC"/>
    <property type="match status" value="1"/>
</dbReference>
<comment type="function">
    <text evidence="7">Single strand-specific metallo-endoribonuclease involved in late-stage 70S ribosome quality control and in maturation of the 3' terminus of the 16S rRNA.</text>
</comment>
<dbReference type="EC" id="3.1.-.-" evidence="7"/>
<dbReference type="GO" id="GO:0006364">
    <property type="term" value="P:rRNA processing"/>
    <property type="evidence" value="ECO:0007669"/>
    <property type="project" value="UniProtKB-UniRule"/>
</dbReference>
<evidence type="ECO:0000256" key="1">
    <source>
        <dbReference type="ARBA" id="ARBA00010875"/>
    </source>
</evidence>
<dbReference type="EMBL" id="JACRIW010000047">
    <property type="protein sequence ID" value="MBI5169212.1"/>
    <property type="molecule type" value="Genomic_DNA"/>
</dbReference>
<comment type="cofactor">
    <cofactor evidence="7">
        <name>Zn(2+)</name>
        <dbReference type="ChEBI" id="CHEBI:29105"/>
    </cofactor>
    <text evidence="7">Binds 1 zinc ion.</text>
</comment>
<organism evidence="9 10">
    <name type="scientific">Eiseniibacteriota bacterium</name>
    <dbReference type="NCBI Taxonomy" id="2212470"/>
    <lineage>
        <taxon>Bacteria</taxon>
        <taxon>Candidatus Eiseniibacteriota</taxon>
    </lineage>
</organism>
<evidence type="ECO:0000313" key="10">
    <source>
        <dbReference type="Proteomes" id="UP000696931"/>
    </source>
</evidence>
<dbReference type="GO" id="GO:0004222">
    <property type="term" value="F:metalloendopeptidase activity"/>
    <property type="evidence" value="ECO:0007669"/>
    <property type="project" value="InterPro"/>
</dbReference>
<keyword evidence="3 7" id="KW-0479">Metal-binding</keyword>
<dbReference type="SUPFAM" id="SSF55486">
    <property type="entry name" value="Metalloproteases ('zincins'), catalytic domain"/>
    <property type="match status" value="1"/>
</dbReference>
<evidence type="ECO:0000256" key="5">
    <source>
        <dbReference type="ARBA" id="ARBA00022801"/>
    </source>
</evidence>
<dbReference type="PANTHER" id="PTHR46986:SF1">
    <property type="entry name" value="ENDORIBONUCLEASE YBEY, CHLOROPLASTIC"/>
    <property type="match status" value="1"/>
</dbReference>
<feature type="binding site" evidence="7">
    <location>
        <position position="125"/>
    </location>
    <ligand>
        <name>Zn(2+)</name>
        <dbReference type="ChEBI" id="CHEBI:29105"/>
        <note>catalytic</note>
    </ligand>
</feature>
<evidence type="ECO:0000256" key="6">
    <source>
        <dbReference type="ARBA" id="ARBA00022833"/>
    </source>
</evidence>
<accession>A0A933W876</accession>
<feature type="compositionally biased region" description="Low complexity" evidence="8">
    <location>
        <begin position="154"/>
        <end position="181"/>
    </location>
</feature>
<dbReference type="Proteomes" id="UP000696931">
    <property type="component" value="Unassembled WGS sequence"/>
</dbReference>
<feature type="binding site" evidence="7">
    <location>
        <position position="115"/>
    </location>
    <ligand>
        <name>Zn(2+)</name>
        <dbReference type="ChEBI" id="CHEBI:29105"/>
        <note>catalytic</note>
    </ligand>
</feature>
<evidence type="ECO:0000313" key="9">
    <source>
        <dbReference type="EMBL" id="MBI5169212.1"/>
    </source>
</evidence>
<keyword evidence="7" id="KW-0963">Cytoplasm</keyword>
<evidence type="ECO:0000256" key="7">
    <source>
        <dbReference type="HAMAP-Rule" id="MF_00009"/>
    </source>
</evidence>
<dbReference type="GO" id="GO:0004521">
    <property type="term" value="F:RNA endonuclease activity"/>
    <property type="evidence" value="ECO:0007669"/>
    <property type="project" value="UniProtKB-UniRule"/>
</dbReference>
<protein>
    <recommendedName>
        <fullName evidence="7">Endoribonuclease YbeY</fullName>
        <ecNumber evidence="7">3.1.-.-</ecNumber>
    </recommendedName>
</protein>
<comment type="similarity">
    <text evidence="1 7">Belongs to the endoribonuclease YbeY family.</text>
</comment>
<dbReference type="AlphaFoldDB" id="A0A933W876"/>
<dbReference type="InterPro" id="IPR023091">
    <property type="entry name" value="MetalPrtase_cat_dom_sf_prd"/>
</dbReference>
<dbReference type="Gene3D" id="3.40.390.30">
    <property type="entry name" value="Metalloproteases ('zincins'), catalytic domain"/>
    <property type="match status" value="1"/>
</dbReference>
<keyword evidence="2 7" id="KW-0540">Nuclease</keyword>
<keyword evidence="5 7" id="KW-0378">Hydrolase</keyword>
<dbReference type="GO" id="GO:0008270">
    <property type="term" value="F:zinc ion binding"/>
    <property type="evidence" value="ECO:0007669"/>
    <property type="project" value="UniProtKB-UniRule"/>
</dbReference>
<evidence type="ECO:0000256" key="4">
    <source>
        <dbReference type="ARBA" id="ARBA00022759"/>
    </source>
</evidence>
<proteinExistence type="inferred from homology"/>
<keyword evidence="4 7" id="KW-0255">Endonuclease</keyword>
<dbReference type="NCBIfam" id="TIGR00043">
    <property type="entry name" value="rRNA maturation RNase YbeY"/>
    <property type="match status" value="1"/>
</dbReference>
<keyword evidence="6 7" id="KW-0862">Zinc</keyword>
<keyword evidence="7" id="KW-0690">Ribosome biogenesis</keyword>
<gene>
    <name evidence="7 9" type="primary">ybeY</name>
    <name evidence="9" type="ORF">HZA61_06965</name>
</gene>
<feature type="region of interest" description="Disordered" evidence="8">
    <location>
        <begin position="154"/>
        <end position="202"/>
    </location>
</feature>
<dbReference type="HAMAP" id="MF_00009">
    <property type="entry name" value="Endoribonucl_YbeY"/>
    <property type="match status" value="1"/>
</dbReference>
<dbReference type="GO" id="GO:0005737">
    <property type="term" value="C:cytoplasm"/>
    <property type="evidence" value="ECO:0007669"/>
    <property type="project" value="UniProtKB-SubCell"/>
</dbReference>
<reference evidence="9" key="1">
    <citation type="submission" date="2020-07" db="EMBL/GenBank/DDBJ databases">
        <title>Huge and variable diversity of episymbiotic CPR bacteria and DPANN archaea in groundwater ecosystems.</title>
        <authorList>
            <person name="He C.Y."/>
            <person name="Keren R."/>
            <person name="Whittaker M."/>
            <person name="Farag I.F."/>
            <person name="Doudna J."/>
            <person name="Cate J.H.D."/>
            <person name="Banfield J.F."/>
        </authorList>
    </citation>
    <scope>NUCLEOTIDE SEQUENCE</scope>
    <source>
        <strain evidence="9">NC_groundwater_1813_Pr3_B-0.1um_71_17</strain>
    </source>
</reference>
<keyword evidence="7" id="KW-0698">rRNA processing</keyword>
<comment type="subcellular location">
    <subcellularLocation>
        <location evidence="7">Cytoplasm</location>
    </subcellularLocation>
</comment>
<feature type="binding site" evidence="7">
    <location>
        <position position="119"/>
    </location>
    <ligand>
        <name>Zn(2+)</name>
        <dbReference type="ChEBI" id="CHEBI:29105"/>
        <note>catalytic</note>
    </ligand>
</feature>
<evidence type="ECO:0000256" key="8">
    <source>
        <dbReference type="SAM" id="MobiDB-lite"/>
    </source>
</evidence>
<name>A0A933W876_UNCEI</name>
<dbReference type="Pfam" id="PF02130">
    <property type="entry name" value="YbeY"/>
    <property type="match status" value="1"/>
</dbReference>